<organism evidence="1 2">
    <name type="scientific">Scleropages formosus</name>
    <name type="common">Asian bonytongue</name>
    <name type="synonym">Osteoglossum formosum</name>
    <dbReference type="NCBI Taxonomy" id="113540"/>
    <lineage>
        <taxon>Eukaryota</taxon>
        <taxon>Metazoa</taxon>
        <taxon>Chordata</taxon>
        <taxon>Craniata</taxon>
        <taxon>Vertebrata</taxon>
        <taxon>Euteleostomi</taxon>
        <taxon>Actinopterygii</taxon>
        <taxon>Neopterygii</taxon>
        <taxon>Teleostei</taxon>
        <taxon>Osteoglossocephala</taxon>
        <taxon>Osteoglossomorpha</taxon>
        <taxon>Osteoglossiformes</taxon>
        <taxon>Osteoglossidae</taxon>
        <taxon>Scleropages</taxon>
    </lineage>
</organism>
<proteinExistence type="predicted"/>
<reference evidence="1 2" key="1">
    <citation type="submission" date="2019-04" db="EMBL/GenBank/DDBJ databases">
        <authorList>
            <consortium name="Wellcome Sanger Institute Data Sharing"/>
        </authorList>
    </citation>
    <scope>NUCLEOTIDE SEQUENCE [LARGE SCALE GENOMIC DNA]</scope>
</reference>
<reference evidence="1" key="2">
    <citation type="submission" date="2025-08" db="UniProtKB">
        <authorList>
            <consortium name="Ensembl"/>
        </authorList>
    </citation>
    <scope>IDENTIFICATION</scope>
</reference>
<dbReference type="Gene3D" id="2.60.40.10">
    <property type="entry name" value="Immunoglobulins"/>
    <property type="match status" value="1"/>
</dbReference>
<protein>
    <submittedName>
        <fullName evidence="1">Uncharacterized protein</fullName>
    </submittedName>
</protein>
<evidence type="ECO:0000313" key="1">
    <source>
        <dbReference type="Ensembl" id="ENSSFOP00015037653.2"/>
    </source>
</evidence>
<evidence type="ECO:0000313" key="2">
    <source>
        <dbReference type="Proteomes" id="UP000694397"/>
    </source>
</evidence>
<dbReference type="Proteomes" id="UP000694397">
    <property type="component" value="Chromosome 8"/>
</dbReference>
<accession>A0A8C9SJW1</accession>
<sequence>MGCPHSGYKCLGMFTVTIYSLTEISSGKYYCGMDRKVATDLYTEVILEVIRGSSPYKETRAGETSPLISSLHFLCIPCYDNNSIQGPKARYDKHQPHSRLDTGYFLQRQVSQM</sequence>
<reference evidence="1" key="3">
    <citation type="submission" date="2025-09" db="UniProtKB">
        <authorList>
            <consortium name="Ensembl"/>
        </authorList>
    </citation>
    <scope>IDENTIFICATION</scope>
</reference>
<dbReference type="AlphaFoldDB" id="A0A8C9SJW1"/>
<name>A0A8C9SJW1_SCLFO</name>
<keyword evidence="2" id="KW-1185">Reference proteome</keyword>
<dbReference type="Ensembl" id="ENSSFOT00015038067.2">
    <property type="protein sequence ID" value="ENSSFOP00015037653.2"/>
    <property type="gene ID" value="ENSSFOG00015023967.2"/>
</dbReference>
<dbReference type="InterPro" id="IPR013783">
    <property type="entry name" value="Ig-like_fold"/>
</dbReference>